<name>A0A6M1RUH3_9HYPH</name>
<dbReference type="EMBL" id="JAAKZH010000001">
    <property type="protein sequence ID" value="NGO62483.1"/>
    <property type="molecule type" value="Genomic_DNA"/>
</dbReference>
<dbReference type="AlphaFoldDB" id="A0A6M1RUH3"/>
<dbReference type="GO" id="GO:0016787">
    <property type="term" value="F:hydrolase activity"/>
    <property type="evidence" value="ECO:0007669"/>
    <property type="project" value="InterPro"/>
</dbReference>
<dbReference type="Gene3D" id="3.60.21.10">
    <property type="match status" value="1"/>
</dbReference>
<accession>A0A6M1RUH3</accession>
<dbReference type="Proteomes" id="UP000477849">
    <property type="component" value="Unassembled WGS sequence"/>
</dbReference>
<dbReference type="Pfam" id="PF00149">
    <property type="entry name" value="Metallophos"/>
    <property type="match status" value="1"/>
</dbReference>
<dbReference type="InterPro" id="IPR029052">
    <property type="entry name" value="Metallo-depent_PP-like"/>
</dbReference>
<gene>
    <name evidence="2" type="ORF">G6N76_02260</name>
</gene>
<proteinExistence type="predicted"/>
<comment type="caution">
    <text evidence="2">The sequence shown here is derived from an EMBL/GenBank/DDBJ whole genome shotgun (WGS) entry which is preliminary data.</text>
</comment>
<protein>
    <submittedName>
        <fullName evidence="2">Metallophosphoesterase</fullName>
    </submittedName>
</protein>
<evidence type="ECO:0000259" key="1">
    <source>
        <dbReference type="Pfam" id="PF00149"/>
    </source>
</evidence>
<sequence length="239" mass="26588">MSEIKRTDSVAFFGDPHGNFRPVREMLRKHQPAYSIFLGDFDLDRPLDIELSDLTSVGSSVYFIHGNHDADQETWHDFVFDSGLANRNLAGRVVELDGVRVAGLGGVFHSDVWHPQNAGGIPKFSTRNEYLSANSRSTWRDGLPLRHRSTIFPEDFNSLAALEADILITHEAPSSHRYGHPEIDDLAEVLGIKTIVHGHLHQDYHATLANGINVIGLGKASVFCASLTELARQPRSENR</sequence>
<dbReference type="SUPFAM" id="SSF56300">
    <property type="entry name" value="Metallo-dependent phosphatases"/>
    <property type="match status" value="1"/>
</dbReference>
<dbReference type="RefSeq" id="WP_163900371.1">
    <property type="nucleotide sequence ID" value="NZ_CP048427.1"/>
</dbReference>
<keyword evidence="3" id="KW-1185">Reference proteome</keyword>
<evidence type="ECO:0000313" key="2">
    <source>
        <dbReference type="EMBL" id="NGO62483.1"/>
    </source>
</evidence>
<reference evidence="2 3" key="1">
    <citation type="submission" date="2020-02" db="EMBL/GenBank/DDBJ databases">
        <title>Genome sequence of the type strain CCBAU10050 of Rhizobium daejeonense.</title>
        <authorList>
            <person name="Gao J."/>
            <person name="Sun J."/>
        </authorList>
    </citation>
    <scope>NUCLEOTIDE SEQUENCE [LARGE SCALE GENOMIC DNA]</scope>
    <source>
        <strain evidence="2 3">CCBAU10050</strain>
    </source>
</reference>
<evidence type="ECO:0000313" key="3">
    <source>
        <dbReference type="Proteomes" id="UP000477849"/>
    </source>
</evidence>
<feature type="domain" description="Calcineurin-like phosphoesterase" evidence="1">
    <location>
        <begin position="10"/>
        <end position="202"/>
    </location>
</feature>
<organism evidence="2 3">
    <name type="scientific">Rhizobium daejeonense</name>
    <dbReference type="NCBI Taxonomy" id="240521"/>
    <lineage>
        <taxon>Bacteria</taxon>
        <taxon>Pseudomonadati</taxon>
        <taxon>Pseudomonadota</taxon>
        <taxon>Alphaproteobacteria</taxon>
        <taxon>Hyphomicrobiales</taxon>
        <taxon>Rhizobiaceae</taxon>
        <taxon>Rhizobium/Agrobacterium group</taxon>
        <taxon>Rhizobium</taxon>
    </lineage>
</organism>
<dbReference type="InterPro" id="IPR004843">
    <property type="entry name" value="Calcineurin-like_PHP"/>
</dbReference>